<evidence type="ECO:0000313" key="4">
    <source>
        <dbReference type="Proteomes" id="UP000048965"/>
    </source>
</evidence>
<feature type="compositionally biased region" description="Low complexity" evidence="1">
    <location>
        <begin position="509"/>
        <end position="518"/>
    </location>
</feature>
<feature type="transmembrane region" description="Helical" evidence="2">
    <location>
        <begin position="134"/>
        <end position="154"/>
    </location>
</feature>
<dbReference type="Proteomes" id="UP000048965">
    <property type="component" value="Unassembled WGS sequence"/>
</dbReference>
<keyword evidence="2" id="KW-0812">Transmembrane</keyword>
<dbReference type="EMBL" id="BBNO01000003">
    <property type="protein sequence ID" value="GAO08137.1"/>
    <property type="molecule type" value="Genomic_DNA"/>
</dbReference>
<keyword evidence="4" id="KW-1185">Reference proteome</keyword>
<comment type="caution">
    <text evidence="3">The sequence shown here is derived from an EMBL/GenBank/DDBJ whole genome shotgun (WGS) entry which is preliminary data.</text>
</comment>
<reference evidence="4" key="1">
    <citation type="submission" date="2014-09" db="EMBL/GenBank/DDBJ databases">
        <title>Whole genome shotgun sequence of Streptomyces sp. NBRC 110027.</title>
        <authorList>
            <person name="Komaki H."/>
            <person name="Ichikawa N."/>
            <person name="Katano-Makiyama Y."/>
            <person name="Hosoyama A."/>
            <person name="Hashimoto M."/>
            <person name="Uohara A."/>
            <person name="Kitahashi Y."/>
            <person name="Ohji S."/>
            <person name="Kimura A."/>
            <person name="Yamazoe A."/>
            <person name="Igarashi Y."/>
            <person name="Fujita N."/>
        </authorList>
    </citation>
    <scope>NUCLEOTIDE SEQUENCE [LARGE SCALE GENOMIC DNA]</scope>
    <source>
        <strain evidence="4">NBRC 110027</strain>
    </source>
</reference>
<sequence length="553" mass="59724">MNTTNGTNRAGPAARFQSAVDCPGSDPAFIELDLRNRPSARPVDQTDSREQAALMRAFTDANTALTAAQPGLGTAATAVADTFQQARTTIEAAERFVVARSSQQAQERVGELRARHAGDGPESLRRRPVLWRRLLWPTLVACVAFDTMFIGTLMQRFFGLGETEVGYYLAYLPGFGVAVCLLAAGSLLAESVFRRRTRTARTLERTRRGPVAVLREALWPRSPRTERRKAGELPWPNAAGPVLFTLAILTMVGIWARMRAAGAVREHVDLAPDQSAVVILTLVLSTAAIVVKVLAHNPCADSDREARRDVTDAEQQGRKLLGAARRSLVAHTETWWRLRSTVEAAASEAHRTLDEACIRIVEERARTGVAGSYDLPLTAPAWPYPAAARNGARLPTGDRAPAHPTPPRARLELLDHVYTVLVRYGPGQLEDRLNGIAGDLNAQFRASPGQPVEQAGPTRSDEDEGDQAPEGAPAAAEDVRAPEEDRSEEDRAPEEEDRASEEEGRAPEEPAAPSQAPDPDQPPGEEQAAGESTAEPRDAGPDNRPSGDEGSAS</sequence>
<keyword evidence="2" id="KW-0472">Membrane</keyword>
<proteinExistence type="predicted"/>
<accession>A0A0P4R554</accession>
<evidence type="ECO:0000313" key="3">
    <source>
        <dbReference type="EMBL" id="GAO08137.1"/>
    </source>
</evidence>
<dbReference type="OrthoDB" id="4336723at2"/>
<feature type="transmembrane region" description="Helical" evidence="2">
    <location>
        <begin position="238"/>
        <end position="256"/>
    </location>
</feature>
<feature type="region of interest" description="Disordered" evidence="1">
    <location>
        <begin position="443"/>
        <end position="553"/>
    </location>
</feature>
<dbReference type="AlphaFoldDB" id="A0A0P4R554"/>
<organism evidence="3 4">
    <name type="scientific">Streptomyces lydicamycinicus</name>
    <dbReference type="NCBI Taxonomy" id="1546107"/>
    <lineage>
        <taxon>Bacteria</taxon>
        <taxon>Bacillati</taxon>
        <taxon>Actinomycetota</taxon>
        <taxon>Actinomycetes</taxon>
        <taxon>Kitasatosporales</taxon>
        <taxon>Streptomycetaceae</taxon>
        <taxon>Streptomyces</taxon>
    </lineage>
</organism>
<name>A0A0P4R554_9ACTN</name>
<evidence type="ECO:0000256" key="2">
    <source>
        <dbReference type="SAM" id="Phobius"/>
    </source>
</evidence>
<reference evidence="3 4" key="2">
    <citation type="journal article" date="2015" name="Stand. Genomic Sci.">
        <title>Draft genome sequence of marine-derived Streptomyces sp. TP-A0598, a producer of anti-MRSA antibiotic lydicamycins.</title>
        <authorList>
            <person name="Komaki H."/>
            <person name="Ichikawa N."/>
            <person name="Hosoyama A."/>
            <person name="Fujita N."/>
            <person name="Igarashi Y."/>
        </authorList>
    </citation>
    <scope>NUCLEOTIDE SEQUENCE [LARGE SCALE GENOMIC DNA]</scope>
    <source>
        <strain evidence="3 4">NBRC 110027</strain>
    </source>
</reference>
<protein>
    <submittedName>
        <fullName evidence="3">Uncharacterized protein</fullName>
    </submittedName>
</protein>
<dbReference type="RefSeq" id="WP_042153222.1">
    <property type="nucleotide sequence ID" value="NZ_BBNO01000003.1"/>
</dbReference>
<keyword evidence="2" id="KW-1133">Transmembrane helix</keyword>
<gene>
    <name evidence="3" type="ORF">TPA0598_03_05980</name>
</gene>
<feature type="compositionally biased region" description="Basic and acidic residues" evidence="1">
    <location>
        <begin position="477"/>
        <end position="490"/>
    </location>
</feature>
<evidence type="ECO:0000256" key="1">
    <source>
        <dbReference type="SAM" id="MobiDB-lite"/>
    </source>
</evidence>
<feature type="transmembrane region" description="Helical" evidence="2">
    <location>
        <begin position="166"/>
        <end position="189"/>
    </location>
</feature>
<feature type="compositionally biased region" description="Acidic residues" evidence="1">
    <location>
        <begin position="491"/>
        <end position="500"/>
    </location>
</feature>
<feature type="compositionally biased region" description="Basic and acidic residues" evidence="1">
    <location>
        <begin position="534"/>
        <end position="547"/>
    </location>
</feature>